<dbReference type="Proteomes" id="UP000006316">
    <property type="component" value="Unassembled WGS sequence"/>
</dbReference>
<protein>
    <submittedName>
        <fullName evidence="2">Glyoxalase/bleomycin resistance protein/dioxygenase</fullName>
    </submittedName>
</protein>
<keyword evidence="2" id="KW-0560">Oxidoreductase</keyword>
<accession>K6DC73</accession>
<dbReference type="PANTHER" id="PTHR36437">
    <property type="entry name" value="GLYOXALASE/BLEOMYCIN RESISTANCE PROTEIN/DIOXYGENASE"/>
    <property type="match status" value="1"/>
</dbReference>
<dbReference type="PROSITE" id="PS51819">
    <property type="entry name" value="VOC"/>
    <property type="match status" value="1"/>
</dbReference>
<dbReference type="SUPFAM" id="SSF54593">
    <property type="entry name" value="Glyoxalase/Bleomycin resistance protein/Dihydroxybiphenyl dioxygenase"/>
    <property type="match status" value="1"/>
</dbReference>
<gene>
    <name evidence="2" type="ORF">BABA_07111</name>
</gene>
<dbReference type="Gene3D" id="3.10.180.10">
    <property type="entry name" value="2,3-Dihydroxybiphenyl 1,2-Dioxygenase, domain 1"/>
    <property type="match status" value="1"/>
</dbReference>
<dbReference type="AlphaFoldDB" id="K6DC73"/>
<dbReference type="Pfam" id="PF00903">
    <property type="entry name" value="Glyoxalase"/>
    <property type="match status" value="1"/>
</dbReference>
<sequence>MINKVGQIMVYVNNQDETVKFWTEKVGFTVISDQNNGQGMRWIEIAPSKDAETSIVLHNKELIAKMQPELHLGTPSLMFYSDNLEQLYKDFTDKNMTVGEMVNMPGGKVFNFADNENNYFAIMEKK</sequence>
<dbReference type="RefSeq" id="WP_007084447.1">
    <property type="nucleotide sequence ID" value="NZ_AJLS01000043.1"/>
</dbReference>
<dbReference type="GO" id="GO:0051213">
    <property type="term" value="F:dioxygenase activity"/>
    <property type="evidence" value="ECO:0007669"/>
    <property type="project" value="UniProtKB-KW"/>
</dbReference>
<dbReference type="EMBL" id="AJLS01000043">
    <property type="protein sequence ID" value="EKN70127.1"/>
    <property type="molecule type" value="Genomic_DNA"/>
</dbReference>
<dbReference type="InterPro" id="IPR037523">
    <property type="entry name" value="VOC_core"/>
</dbReference>
<evidence type="ECO:0000313" key="2">
    <source>
        <dbReference type="EMBL" id="EKN70127.1"/>
    </source>
</evidence>
<dbReference type="CDD" id="cd07263">
    <property type="entry name" value="VOC_like"/>
    <property type="match status" value="1"/>
</dbReference>
<keyword evidence="3" id="KW-1185">Reference proteome</keyword>
<reference evidence="2 3" key="1">
    <citation type="journal article" date="2012" name="Front. Microbiol.">
        <title>Redundancy and modularity in membrane-associated dissimilatory nitrate reduction in Bacillus.</title>
        <authorList>
            <person name="Heylen K."/>
            <person name="Keltjens J."/>
        </authorList>
    </citation>
    <scope>NUCLEOTIDE SEQUENCE [LARGE SCALE GENOMIC DNA]</scope>
    <source>
        <strain evidence="3">LMG 21833T</strain>
    </source>
</reference>
<comment type="caution">
    <text evidence="2">The sequence shown here is derived from an EMBL/GenBank/DDBJ whole genome shotgun (WGS) entry which is preliminary data.</text>
</comment>
<dbReference type="PATRIC" id="fig|1117379.3.peg.1487"/>
<evidence type="ECO:0000313" key="3">
    <source>
        <dbReference type="Proteomes" id="UP000006316"/>
    </source>
</evidence>
<dbReference type="eggNOG" id="COG0346">
    <property type="taxonomic scope" value="Bacteria"/>
</dbReference>
<dbReference type="InterPro" id="IPR004360">
    <property type="entry name" value="Glyas_Fos-R_dOase_dom"/>
</dbReference>
<proteinExistence type="predicted"/>
<feature type="domain" description="VOC" evidence="1">
    <location>
        <begin position="4"/>
        <end position="125"/>
    </location>
</feature>
<dbReference type="STRING" id="1117379.BABA_07111"/>
<dbReference type="InterPro" id="IPR029068">
    <property type="entry name" value="Glyas_Bleomycin-R_OHBP_Dase"/>
</dbReference>
<name>K6DC73_9BACI</name>
<dbReference type="PANTHER" id="PTHR36437:SF2">
    <property type="entry name" value="GLYOXALASE_BLEOMYCIN RESISTANCE PROTEIN_DIOXYGENASE"/>
    <property type="match status" value="1"/>
</dbReference>
<organism evidence="2 3">
    <name type="scientific">Neobacillus bataviensis LMG 21833</name>
    <dbReference type="NCBI Taxonomy" id="1117379"/>
    <lineage>
        <taxon>Bacteria</taxon>
        <taxon>Bacillati</taxon>
        <taxon>Bacillota</taxon>
        <taxon>Bacilli</taxon>
        <taxon>Bacillales</taxon>
        <taxon>Bacillaceae</taxon>
        <taxon>Neobacillus</taxon>
    </lineage>
</organism>
<dbReference type="OrthoDB" id="9803079at2"/>
<evidence type="ECO:0000259" key="1">
    <source>
        <dbReference type="PROSITE" id="PS51819"/>
    </source>
</evidence>
<keyword evidence="2" id="KW-0223">Dioxygenase</keyword>